<dbReference type="InterPro" id="IPR002575">
    <property type="entry name" value="Aminoglycoside_PTrfase"/>
</dbReference>
<keyword evidence="5" id="KW-0496">Mitochondrion</keyword>
<dbReference type="Pfam" id="PF01636">
    <property type="entry name" value="APH"/>
    <property type="match status" value="1"/>
</dbReference>
<dbReference type="InterPro" id="IPR051035">
    <property type="entry name" value="Mito_inheritance_9"/>
</dbReference>
<dbReference type="GO" id="GO:0005739">
    <property type="term" value="C:mitochondrion"/>
    <property type="evidence" value="ECO:0007669"/>
    <property type="project" value="UniProtKB-SubCell"/>
</dbReference>
<comment type="subcellular location">
    <subcellularLocation>
        <location evidence="1">Mitochondrion</location>
    </subcellularLocation>
</comment>
<dbReference type="SUPFAM" id="SSF56112">
    <property type="entry name" value="Protein kinase-like (PK-like)"/>
    <property type="match status" value="1"/>
</dbReference>
<dbReference type="EMBL" id="LT854254">
    <property type="protein sequence ID" value="SMR46163.1"/>
    <property type="molecule type" value="Genomic_DNA"/>
</dbReference>
<sequence length="548" mass="62757">MLRRFFAHCKCSIPPVQSFVRAVSTTSSWTVSKVDFDPHGYTSGRWLRLDDRQSKARQIAFDFDKLRDKVISCSAGASSIVKCVKVEGGFNRAFIIQLDNGASLVARIPFSVAGPARLTTNSEMATMEYIRKNTTVPLPTVLDWSDDPTNPIGTEYIIMEHAPGVSLHHRWGTMNVEQRILVIKSLGLLCQQMASLQFPAYGSLYFIGQRVAAENSIPLSERFCIGPHCGNRYWNTMPGDEHWYERAPPNRGPWKSHEDYVRGLLDVGLSRIPVLNENTTRTQEEAIQDHLHLNRTAKDTLLAMVASPVYHNVQRPTFLHRDLHKRNIFVSDEDPTQITCLIDWQSSSIEPAYSYDETPDLCEFPTDWHESQVSDPPTKEQQNIMTSVDLCRQTWAVILRGYLPVLFEARTMDQDLLRLLQYIPSAWRHGAVLIREDLIQLSRRWTTDLKLPGTCPYQPTEEDLKRQAQLLPQWRELHDVRQVLFKGLRTDADGWIPIDHWDILQDVHRELFDEWVGNAAAEVGFTEEEARAAWPFDEPGDSSFPSRD</sequence>
<evidence type="ECO:0000256" key="4">
    <source>
        <dbReference type="ARBA" id="ARBA00022946"/>
    </source>
</evidence>
<evidence type="ECO:0000313" key="8">
    <source>
        <dbReference type="EMBL" id="SMR46163.1"/>
    </source>
</evidence>
<evidence type="ECO:0000256" key="2">
    <source>
        <dbReference type="ARBA" id="ARBA00005543"/>
    </source>
</evidence>
<dbReference type="PANTHER" id="PTHR36091:SF1">
    <property type="entry name" value="ALTERED INHERITANCE OF MITOCHONDRIA PROTEIN 9, MITOCHONDRIAL"/>
    <property type="match status" value="1"/>
</dbReference>
<keyword evidence="4" id="KW-0809">Transit peptide</keyword>
<evidence type="ECO:0000256" key="5">
    <source>
        <dbReference type="ARBA" id="ARBA00023128"/>
    </source>
</evidence>
<dbReference type="Gene3D" id="3.90.1200.10">
    <property type="match status" value="1"/>
</dbReference>
<dbReference type="InterPro" id="IPR011009">
    <property type="entry name" value="Kinase-like_dom_sf"/>
</dbReference>
<gene>
    <name evidence="8" type="ORF">ZT1E4_G2781</name>
</gene>
<evidence type="ECO:0000256" key="3">
    <source>
        <dbReference type="ARBA" id="ARBA00016197"/>
    </source>
</evidence>
<dbReference type="Gene3D" id="3.30.200.20">
    <property type="entry name" value="Phosphorylase Kinase, domain 1"/>
    <property type="match status" value="1"/>
</dbReference>
<protein>
    <recommendedName>
        <fullName evidence="3">Altered inheritance of mitochondria protein 9, mitochondrial</fullName>
    </recommendedName>
    <alternativeName>
        <fullName evidence="6">Found in mitochondrial proteome protein 29</fullName>
    </alternativeName>
</protein>
<dbReference type="PANTHER" id="PTHR36091">
    <property type="entry name" value="ALTERED INHERITANCE OF MITOCHONDRIA PROTEIN 9, MITOCHONDRIAL"/>
    <property type="match status" value="1"/>
</dbReference>
<evidence type="ECO:0000259" key="7">
    <source>
        <dbReference type="Pfam" id="PF01636"/>
    </source>
</evidence>
<reference evidence="8" key="1">
    <citation type="submission" date="2017-05" db="EMBL/GenBank/DDBJ databases">
        <authorList>
            <person name="Plissonneau C."/>
            <person name="Plissonneau C."/>
        </authorList>
    </citation>
    <scope>NUCLEOTIDE SEQUENCE</scope>
</reference>
<accession>A0A2H1FXV8</accession>
<evidence type="ECO:0000256" key="1">
    <source>
        <dbReference type="ARBA" id="ARBA00004173"/>
    </source>
</evidence>
<feature type="domain" description="Aminoglycoside phosphotransferase" evidence="7">
    <location>
        <begin position="91"/>
        <end position="352"/>
    </location>
</feature>
<evidence type="ECO:0000256" key="6">
    <source>
        <dbReference type="ARBA" id="ARBA00031849"/>
    </source>
</evidence>
<organism evidence="8">
    <name type="scientific">Zymoseptoria tritici ST99CH_1E4</name>
    <dbReference type="NCBI Taxonomy" id="1276532"/>
    <lineage>
        <taxon>Eukaryota</taxon>
        <taxon>Fungi</taxon>
        <taxon>Dikarya</taxon>
        <taxon>Ascomycota</taxon>
        <taxon>Pezizomycotina</taxon>
        <taxon>Dothideomycetes</taxon>
        <taxon>Dothideomycetidae</taxon>
        <taxon>Mycosphaerellales</taxon>
        <taxon>Mycosphaerellaceae</taxon>
        <taxon>Zymoseptoria</taxon>
    </lineage>
</organism>
<name>A0A2H1FXV8_ZYMTR</name>
<dbReference type="Proteomes" id="UP000245764">
    <property type="component" value="Chromosome 2"/>
</dbReference>
<dbReference type="AlphaFoldDB" id="A0A2H1FXV8"/>
<proteinExistence type="inferred from homology"/>
<comment type="similarity">
    <text evidence="2">Belongs to the AIM9 family.</text>
</comment>